<keyword evidence="3" id="KW-1185">Reference proteome</keyword>
<feature type="chain" id="PRO_5045606229" description="DUF4440 domain-containing protein" evidence="1">
    <location>
        <begin position="23"/>
        <end position="136"/>
    </location>
</feature>
<sequence>MKKAILALAAASLANTGGQALAAPSPEAVSFQNEVCSVLAEPPRWNMTRDEASWKRASELSMSYERGWREVRLGWPAGRSSCRKRGGGVQYLSVTADRGFARLGRWTDYGAIDCYYERTEGRWRQIACLDIVITVN</sequence>
<dbReference type="EMBL" id="JAUSVS010000015">
    <property type="protein sequence ID" value="MDQ0466810.1"/>
    <property type="molecule type" value="Genomic_DNA"/>
</dbReference>
<dbReference type="Proteomes" id="UP001228905">
    <property type="component" value="Unassembled WGS sequence"/>
</dbReference>
<organism evidence="2 3">
    <name type="scientific">Caulobacter ginsengisoli</name>
    <dbReference type="NCBI Taxonomy" id="400775"/>
    <lineage>
        <taxon>Bacteria</taxon>
        <taxon>Pseudomonadati</taxon>
        <taxon>Pseudomonadota</taxon>
        <taxon>Alphaproteobacteria</taxon>
        <taxon>Caulobacterales</taxon>
        <taxon>Caulobacteraceae</taxon>
        <taxon>Caulobacter</taxon>
    </lineage>
</organism>
<comment type="caution">
    <text evidence="2">The sequence shown here is derived from an EMBL/GenBank/DDBJ whole genome shotgun (WGS) entry which is preliminary data.</text>
</comment>
<gene>
    <name evidence="2" type="ORF">QO010_004606</name>
</gene>
<keyword evidence="1" id="KW-0732">Signal</keyword>
<feature type="signal peptide" evidence="1">
    <location>
        <begin position="1"/>
        <end position="22"/>
    </location>
</feature>
<name>A0ABU0IXT2_9CAUL</name>
<protein>
    <recommendedName>
        <fullName evidence="4">DUF4440 domain-containing protein</fullName>
    </recommendedName>
</protein>
<reference evidence="2 3" key="1">
    <citation type="submission" date="2023-07" db="EMBL/GenBank/DDBJ databases">
        <title>Genomic Encyclopedia of Type Strains, Phase IV (KMG-IV): sequencing the most valuable type-strain genomes for metagenomic binning, comparative biology and taxonomic classification.</title>
        <authorList>
            <person name="Goeker M."/>
        </authorList>
    </citation>
    <scope>NUCLEOTIDE SEQUENCE [LARGE SCALE GENOMIC DNA]</scope>
    <source>
        <strain evidence="2 3">DSM 18695</strain>
    </source>
</reference>
<proteinExistence type="predicted"/>
<evidence type="ECO:0000313" key="3">
    <source>
        <dbReference type="Proteomes" id="UP001228905"/>
    </source>
</evidence>
<evidence type="ECO:0008006" key="4">
    <source>
        <dbReference type="Google" id="ProtNLM"/>
    </source>
</evidence>
<evidence type="ECO:0000313" key="2">
    <source>
        <dbReference type="EMBL" id="MDQ0466810.1"/>
    </source>
</evidence>
<accession>A0ABU0IXT2</accession>
<evidence type="ECO:0000256" key="1">
    <source>
        <dbReference type="SAM" id="SignalP"/>
    </source>
</evidence>
<dbReference type="RefSeq" id="WP_307352974.1">
    <property type="nucleotide sequence ID" value="NZ_JAUSVS010000015.1"/>
</dbReference>